<feature type="transmembrane region" description="Helical" evidence="5">
    <location>
        <begin position="113"/>
        <end position="134"/>
    </location>
</feature>
<feature type="transmembrane region" description="Helical" evidence="5">
    <location>
        <begin position="23"/>
        <end position="47"/>
    </location>
</feature>
<sequence>MVGVETSQHVQLSYEPAGVGDRVLAYLLDGFFMGVYFFVVFWIWGYWYSLGSDPADLSLSWVFYVVIVLPLMLYHLVSEVLWKGYSPGKKIVGIRVVKVDGSRADLSGYLIRWLFRLVEISMTSGVIAFVAVIMNGKGQRLGDMVGKTCVIKERKKAKLEDTLFKDVSEGYEPVFPQVTELNDKDIRVIQDVLDARSHYEYDTWFKMLKRTRQKLEARLGVQDHGMRTDVFLETIIKDYNAIHGSVK</sequence>
<organism evidence="7 8">
    <name type="scientific">Gracilimonas mengyeensis</name>
    <dbReference type="NCBI Taxonomy" id="1302730"/>
    <lineage>
        <taxon>Bacteria</taxon>
        <taxon>Pseudomonadati</taxon>
        <taxon>Balneolota</taxon>
        <taxon>Balneolia</taxon>
        <taxon>Balneolales</taxon>
        <taxon>Balneolaceae</taxon>
        <taxon>Gracilimonas</taxon>
    </lineage>
</organism>
<dbReference type="Proteomes" id="UP000317557">
    <property type="component" value="Unassembled WGS sequence"/>
</dbReference>
<dbReference type="RefSeq" id="WP_142456202.1">
    <property type="nucleotide sequence ID" value="NZ_FXTP01000020.1"/>
</dbReference>
<keyword evidence="4 5" id="KW-0472">Membrane</keyword>
<evidence type="ECO:0000313" key="8">
    <source>
        <dbReference type="Proteomes" id="UP000317557"/>
    </source>
</evidence>
<reference evidence="7 8" key="1">
    <citation type="submission" date="2017-05" db="EMBL/GenBank/DDBJ databases">
        <authorList>
            <person name="Varghese N."/>
            <person name="Submissions S."/>
        </authorList>
    </citation>
    <scope>NUCLEOTIDE SEQUENCE [LARGE SCALE GENOMIC DNA]</scope>
    <source>
        <strain evidence="7 8">DSM 21985</strain>
    </source>
</reference>
<dbReference type="PANTHER" id="PTHR38480">
    <property type="entry name" value="SLR0254 PROTEIN"/>
    <property type="match status" value="1"/>
</dbReference>
<evidence type="ECO:0000256" key="4">
    <source>
        <dbReference type="ARBA" id="ARBA00023136"/>
    </source>
</evidence>
<evidence type="ECO:0000259" key="6">
    <source>
        <dbReference type="Pfam" id="PF06271"/>
    </source>
</evidence>
<keyword evidence="2 5" id="KW-0812">Transmembrane</keyword>
<comment type="subcellular location">
    <subcellularLocation>
        <location evidence="1">Membrane</location>
        <topology evidence="1">Multi-pass membrane protein</topology>
    </subcellularLocation>
</comment>
<dbReference type="PANTHER" id="PTHR38480:SF1">
    <property type="entry name" value="SLR0254 PROTEIN"/>
    <property type="match status" value="1"/>
</dbReference>
<accession>A0A521FJC5</accession>
<gene>
    <name evidence="7" type="ORF">SAMN06265219_12049</name>
</gene>
<feature type="transmembrane region" description="Helical" evidence="5">
    <location>
        <begin position="59"/>
        <end position="77"/>
    </location>
</feature>
<evidence type="ECO:0000256" key="2">
    <source>
        <dbReference type="ARBA" id="ARBA00022692"/>
    </source>
</evidence>
<dbReference type="AlphaFoldDB" id="A0A521FJC5"/>
<name>A0A521FJC5_9BACT</name>
<dbReference type="EMBL" id="FXTP01000020">
    <property type="protein sequence ID" value="SMO96307.1"/>
    <property type="molecule type" value="Genomic_DNA"/>
</dbReference>
<proteinExistence type="predicted"/>
<protein>
    <submittedName>
        <fullName evidence="7">Uncharacterized membrane protein YckC, RDD family</fullName>
    </submittedName>
</protein>
<keyword evidence="3 5" id="KW-1133">Transmembrane helix</keyword>
<evidence type="ECO:0000256" key="5">
    <source>
        <dbReference type="SAM" id="Phobius"/>
    </source>
</evidence>
<keyword evidence="8" id="KW-1185">Reference proteome</keyword>
<dbReference type="GO" id="GO:0016020">
    <property type="term" value="C:membrane"/>
    <property type="evidence" value="ECO:0007669"/>
    <property type="project" value="UniProtKB-SubCell"/>
</dbReference>
<evidence type="ECO:0000313" key="7">
    <source>
        <dbReference type="EMBL" id="SMO96307.1"/>
    </source>
</evidence>
<dbReference type="Pfam" id="PF06271">
    <property type="entry name" value="RDD"/>
    <property type="match status" value="1"/>
</dbReference>
<evidence type="ECO:0000256" key="3">
    <source>
        <dbReference type="ARBA" id="ARBA00022989"/>
    </source>
</evidence>
<evidence type="ECO:0000256" key="1">
    <source>
        <dbReference type="ARBA" id="ARBA00004141"/>
    </source>
</evidence>
<dbReference type="OrthoDB" id="9814143at2"/>
<feature type="domain" description="RDD" evidence="6">
    <location>
        <begin position="17"/>
        <end position="146"/>
    </location>
</feature>
<dbReference type="InterPro" id="IPR010432">
    <property type="entry name" value="RDD"/>
</dbReference>